<dbReference type="AlphaFoldDB" id="A0A9P3PSY6"/>
<gene>
    <name evidence="6" type="ORF">LshimejAT787_1102400</name>
</gene>
<keyword evidence="2 4" id="KW-0863">Zinc-finger</keyword>
<evidence type="ECO:0000256" key="4">
    <source>
        <dbReference type="PROSITE-ProRule" id="PRU00134"/>
    </source>
</evidence>
<keyword evidence="7" id="KW-1185">Reference proteome</keyword>
<evidence type="ECO:0000256" key="1">
    <source>
        <dbReference type="ARBA" id="ARBA00022723"/>
    </source>
</evidence>
<protein>
    <recommendedName>
        <fullName evidence="5">MYND-type domain-containing protein</fullName>
    </recommendedName>
</protein>
<evidence type="ECO:0000259" key="5">
    <source>
        <dbReference type="PROSITE" id="PS50865"/>
    </source>
</evidence>
<dbReference type="PROSITE" id="PS50865">
    <property type="entry name" value="ZF_MYND_2"/>
    <property type="match status" value="1"/>
</dbReference>
<accession>A0A9P3PSY6</accession>
<reference evidence="6" key="1">
    <citation type="submission" date="2022-07" db="EMBL/GenBank/DDBJ databases">
        <title>The genome of Lyophyllum shimeji provides insight into the initial evolution of ectomycorrhizal fungal genome.</title>
        <authorList>
            <person name="Kobayashi Y."/>
            <person name="Shibata T."/>
            <person name="Hirakawa H."/>
            <person name="Shigenobu S."/>
            <person name="Nishiyama T."/>
            <person name="Yamada A."/>
            <person name="Hasebe M."/>
            <person name="Kawaguchi M."/>
        </authorList>
    </citation>
    <scope>NUCLEOTIDE SEQUENCE</scope>
    <source>
        <strain evidence="6">AT787</strain>
    </source>
</reference>
<evidence type="ECO:0000256" key="2">
    <source>
        <dbReference type="ARBA" id="ARBA00022771"/>
    </source>
</evidence>
<proteinExistence type="predicted"/>
<dbReference type="GO" id="GO:0000981">
    <property type="term" value="F:DNA-binding transcription factor activity, RNA polymerase II-specific"/>
    <property type="evidence" value="ECO:0007669"/>
    <property type="project" value="TreeGrafter"/>
</dbReference>
<dbReference type="PANTHER" id="PTHR10237">
    <property type="entry name" value="DEFORMED EPIDERMAL AUTOREGULATORY FACTOR 1 HOMOLOG SUPPRESSIN"/>
    <property type="match status" value="1"/>
</dbReference>
<name>A0A9P3PSY6_LYOSH</name>
<dbReference type="InterPro" id="IPR024119">
    <property type="entry name" value="TF_DEAF-1"/>
</dbReference>
<dbReference type="SUPFAM" id="SSF144232">
    <property type="entry name" value="HIT/MYND zinc finger-like"/>
    <property type="match status" value="1"/>
</dbReference>
<dbReference type="EMBL" id="BRPK01000011">
    <property type="protein sequence ID" value="GLB42225.1"/>
    <property type="molecule type" value="Genomic_DNA"/>
</dbReference>
<keyword evidence="1" id="KW-0479">Metal-binding</keyword>
<dbReference type="PROSITE" id="PS01360">
    <property type="entry name" value="ZF_MYND_1"/>
    <property type="match status" value="1"/>
</dbReference>
<dbReference type="Proteomes" id="UP001063166">
    <property type="component" value="Unassembled WGS sequence"/>
</dbReference>
<dbReference type="Pfam" id="PF01753">
    <property type="entry name" value="zf-MYND"/>
    <property type="match status" value="1"/>
</dbReference>
<dbReference type="InterPro" id="IPR002893">
    <property type="entry name" value="Znf_MYND"/>
</dbReference>
<evidence type="ECO:0000313" key="7">
    <source>
        <dbReference type="Proteomes" id="UP001063166"/>
    </source>
</evidence>
<dbReference type="Gene3D" id="6.10.140.2220">
    <property type="match status" value="1"/>
</dbReference>
<dbReference type="GO" id="GO:0008270">
    <property type="term" value="F:zinc ion binding"/>
    <property type="evidence" value="ECO:0007669"/>
    <property type="project" value="UniProtKB-KW"/>
</dbReference>
<dbReference type="PANTHER" id="PTHR10237:SF14">
    <property type="entry name" value="MYND-TYPE DOMAIN-CONTAINING PROTEIN"/>
    <property type="match status" value="1"/>
</dbReference>
<organism evidence="6 7">
    <name type="scientific">Lyophyllum shimeji</name>
    <name type="common">Hon-shimeji</name>
    <name type="synonym">Tricholoma shimeji</name>
    <dbReference type="NCBI Taxonomy" id="47721"/>
    <lineage>
        <taxon>Eukaryota</taxon>
        <taxon>Fungi</taxon>
        <taxon>Dikarya</taxon>
        <taxon>Basidiomycota</taxon>
        <taxon>Agaricomycotina</taxon>
        <taxon>Agaricomycetes</taxon>
        <taxon>Agaricomycetidae</taxon>
        <taxon>Agaricales</taxon>
        <taxon>Tricholomatineae</taxon>
        <taxon>Lyophyllaceae</taxon>
        <taxon>Lyophyllum</taxon>
    </lineage>
</organism>
<feature type="domain" description="MYND-type" evidence="5">
    <location>
        <begin position="10"/>
        <end position="49"/>
    </location>
</feature>
<sequence>MMSSSKSAICGGCNKLSKGNLSRCSGCKQTMYCSRECQKSNWSSHKEICKSMRNAEGEAPKRSNPVIAIGRRVNQCEALLKLVDYVLIASLDLVHHPEKAQTNSVSLVCNVIPTAGSRVVNGKRSMTLRVVSRIHVGERSEADRVDQMIWVHYQWHPFPLPNVLYDYRAITPEQIEAFKSFDPKLVLRPIPPIANAAQKYVEYLNYHLRLPEYADTATTNVVESDYNDATDRTRSFLSHIKALREAGLDDSVPGISWPA</sequence>
<keyword evidence="3" id="KW-0862">Zinc</keyword>
<comment type="caution">
    <text evidence="6">The sequence shown here is derived from an EMBL/GenBank/DDBJ whole genome shotgun (WGS) entry which is preliminary data.</text>
</comment>
<dbReference type="OrthoDB" id="5231159at2759"/>
<evidence type="ECO:0000313" key="6">
    <source>
        <dbReference type="EMBL" id="GLB42225.1"/>
    </source>
</evidence>
<evidence type="ECO:0000256" key="3">
    <source>
        <dbReference type="ARBA" id="ARBA00022833"/>
    </source>
</evidence>
<dbReference type="GO" id="GO:0005634">
    <property type="term" value="C:nucleus"/>
    <property type="evidence" value="ECO:0007669"/>
    <property type="project" value="TreeGrafter"/>
</dbReference>